<dbReference type="EMBL" id="HACG01048625">
    <property type="protein sequence ID" value="CEK95490.1"/>
    <property type="molecule type" value="Transcribed_RNA"/>
</dbReference>
<dbReference type="AlphaFoldDB" id="A0A0B7BRB1"/>
<feature type="non-terminal residue" evidence="2">
    <location>
        <position position="395"/>
    </location>
</feature>
<dbReference type="PANTHER" id="PTHR21301">
    <property type="entry name" value="REVERSE TRANSCRIPTASE"/>
    <property type="match status" value="1"/>
</dbReference>
<proteinExistence type="predicted"/>
<evidence type="ECO:0000313" key="2">
    <source>
        <dbReference type="EMBL" id="CEK95493.1"/>
    </source>
</evidence>
<accession>A0A0B7BRB1</accession>
<dbReference type="EMBL" id="HACG01048628">
    <property type="protein sequence ID" value="CEK95493.1"/>
    <property type="molecule type" value="Transcribed_RNA"/>
</dbReference>
<organism evidence="2">
    <name type="scientific">Arion vulgaris</name>
    <dbReference type="NCBI Taxonomy" id="1028688"/>
    <lineage>
        <taxon>Eukaryota</taxon>
        <taxon>Metazoa</taxon>
        <taxon>Spiralia</taxon>
        <taxon>Lophotrochozoa</taxon>
        <taxon>Mollusca</taxon>
        <taxon>Gastropoda</taxon>
        <taxon>Heterobranchia</taxon>
        <taxon>Euthyneura</taxon>
        <taxon>Panpulmonata</taxon>
        <taxon>Eupulmonata</taxon>
        <taxon>Stylommatophora</taxon>
        <taxon>Helicina</taxon>
        <taxon>Arionoidea</taxon>
        <taxon>Arionidae</taxon>
        <taxon>Arion</taxon>
    </lineage>
</organism>
<reference evidence="2" key="1">
    <citation type="submission" date="2014-12" db="EMBL/GenBank/DDBJ databases">
        <title>Insight into the proteome of Arion vulgaris.</title>
        <authorList>
            <person name="Aradska J."/>
            <person name="Bulat T."/>
            <person name="Smidak R."/>
            <person name="Sarate P."/>
            <person name="Gangsoo J."/>
            <person name="Sialana F."/>
            <person name="Bilban M."/>
            <person name="Lubec G."/>
        </authorList>
    </citation>
    <scope>NUCLEOTIDE SEQUENCE</scope>
    <source>
        <tissue evidence="2">Skin</tissue>
    </source>
</reference>
<gene>
    <name evidence="2" type="primary">ORF207222</name>
    <name evidence="1" type="synonym">ORF207196</name>
</gene>
<name>A0A0B7BRB1_9EUPU</name>
<dbReference type="PANTHER" id="PTHR21301:SF10">
    <property type="entry name" value="REVERSE TRANSCRIPTASE DOMAIN-CONTAINING PROTEIN"/>
    <property type="match status" value="1"/>
</dbReference>
<sequence>MVTLKKTRFCSHCNFLFTCQRLKVIPKGFVSNFHPSAGLLYPRQQRMLQKLETKCAIQKISCIAANHSHLLTDLDSSQSQLLQRLRLLTSNNMLLYSLIRFIIHVLNRQLYEFLCTHHQQKLNLLRPVPFTTPSNCPLRSSPPTQVVCIPPDLPLSDNERSVLSKGLKFVPLRPTIDHYSTLQDVTRFHRGLRLKFHFQNQVDSDLCPDTSMFSKFSTRKHDWTPKPGASNALDLYIKNTSHDIGLLHPKRLGRSNMSPSEFRALSYLRRRDDIVIKPPDKGGAIVVWRKDLYLQEGHNQLRNTLFYNNIPSDATLSNNSKVRTVIKNLIASKDLPTGASSLCVIDSCLGKPAFYMLPKIHKLHNPGRPIVSACSCPTEHISEFLDSIFNPIVTT</sequence>
<evidence type="ECO:0000313" key="1">
    <source>
        <dbReference type="EMBL" id="CEK95490.1"/>
    </source>
</evidence>
<protein>
    <submittedName>
        <fullName evidence="2">Uncharacterized protein</fullName>
    </submittedName>
</protein>